<comment type="caution">
    <text evidence="1">The sequence shown here is derived from an EMBL/GenBank/DDBJ whole genome shotgun (WGS) entry which is preliminary data.</text>
</comment>
<organism evidence="1 2">
    <name type="scientific">Eumeta variegata</name>
    <name type="common">Bagworm moth</name>
    <name type="synonym">Eumeta japonica</name>
    <dbReference type="NCBI Taxonomy" id="151549"/>
    <lineage>
        <taxon>Eukaryota</taxon>
        <taxon>Metazoa</taxon>
        <taxon>Ecdysozoa</taxon>
        <taxon>Arthropoda</taxon>
        <taxon>Hexapoda</taxon>
        <taxon>Insecta</taxon>
        <taxon>Pterygota</taxon>
        <taxon>Neoptera</taxon>
        <taxon>Endopterygota</taxon>
        <taxon>Lepidoptera</taxon>
        <taxon>Glossata</taxon>
        <taxon>Ditrysia</taxon>
        <taxon>Tineoidea</taxon>
        <taxon>Psychidae</taxon>
        <taxon>Oiketicinae</taxon>
        <taxon>Eumeta</taxon>
    </lineage>
</organism>
<accession>A0A4C2A2F2</accession>
<sequence length="144" mass="15756">MTVFELLLPSRAPIASRQVSIDADYLILYDYAVISLIPVLVALPRPGDRAPIWHFKEVNEIKPSAQMTVFELLLPSCAPIASRQVSIDADYLILYDYAVISLIPVLVALPTSKAALGASPLAGQAIEHLYGTLKRSTKLSPRLK</sequence>
<protein>
    <submittedName>
        <fullName evidence="1">Uncharacterized protein</fullName>
    </submittedName>
</protein>
<name>A0A4C2A2F2_EUMVA</name>
<proteinExistence type="predicted"/>
<gene>
    <name evidence="1" type="ORF">EVAR_90912_1</name>
</gene>
<reference evidence="1 2" key="1">
    <citation type="journal article" date="2019" name="Commun. Biol.">
        <title>The bagworm genome reveals a unique fibroin gene that provides high tensile strength.</title>
        <authorList>
            <person name="Kono N."/>
            <person name="Nakamura H."/>
            <person name="Ohtoshi R."/>
            <person name="Tomita M."/>
            <person name="Numata K."/>
            <person name="Arakawa K."/>
        </authorList>
    </citation>
    <scope>NUCLEOTIDE SEQUENCE [LARGE SCALE GENOMIC DNA]</scope>
</reference>
<keyword evidence="2" id="KW-1185">Reference proteome</keyword>
<evidence type="ECO:0000313" key="1">
    <source>
        <dbReference type="EMBL" id="GBP93912.1"/>
    </source>
</evidence>
<dbReference type="Proteomes" id="UP000299102">
    <property type="component" value="Unassembled WGS sequence"/>
</dbReference>
<dbReference type="AlphaFoldDB" id="A0A4C2A2F2"/>
<evidence type="ECO:0000313" key="2">
    <source>
        <dbReference type="Proteomes" id="UP000299102"/>
    </source>
</evidence>
<dbReference type="EMBL" id="BGZK01002434">
    <property type="protein sequence ID" value="GBP93912.1"/>
    <property type="molecule type" value="Genomic_DNA"/>
</dbReference>